<dbReference type="Proteomes" id="UP000683139">
    <property type="component" value="Unassembled WGS sequence"/>
</dbReference>
<accession>A0A920CYV9</accession>
<reference evidence="8" key="1">
    <citation type="submission" date="2021-03" db="EMBL/GenBank/DDBJ databases">
        <title>Antimicrobial resistance genes in bacteria isolated from Japanese honey, and their potential for conferring macrolide and lincosamide resistance in the American foulbrood pathogen Paenibacillus larvae.</title>
        <authorList>
            <person name="Okamoto M."/>
            <person name="Kumagai M."/>
            <person name="Kanamori H."/>
            <person name="Takamatsu D."/>
        </authorList>
    </citation>
    <scope>NUCLEOTIDE SEQUENCE</scope>
    <source>
        <strain evidence="8">J40TS1</strain>
    </source>
</reference>
<protein>
    <recommendedName>
        <fullName evidence="1">bis(5'-nucleosyl)-tetraphosphatase (symmetrical)</fullName>
        <ecNumber evidence="1">3.6.1.41</ecNumber>
    </recommendedName>
</protein>
<dbReference type="Gene3D" id="1.10.3210.10">
    <property type="entry name" value="Hypothetical protein af1432"/>
    <property type="match status" value="1"/>
</dbReference>
<dbReference type="InterPro" id="IPR003607">
    <property type="entry name" value="HD/PDEase_dom"/>
</dbReference>
<evidence type="ECO:0000256" key="6">
    <source>
        <dbReference type="ARBA" id="ARBA00049417"/>
    </source>
</evidence>
<evidence type="ECO:0000256" key="3">
    <source>
        <dbReference type="ARBA" id="ARBA00022741"/>
    </source>
</evidence>
<dbReference type="EC" id="3.6.1.41" evidence="1"/>
<proteinExistence type="predicted"/>
<dbReference type="InterPro" id="IPR005249">
    <property type="entry name" value="YqeK"/>
</dbReference>
<evidence type="ECO:0000313" key="8">
    <source>
        <dbReference type="EMBL" id="GIP16793.1"/>
    </source>
</evidence>
<dbReference type="AlphaFoldDB" id="A0A920CYV9"/>
<keyword evidence="5" id="KW-0408">Iron</keyword>
<evidence type="ECO:0000259" key="7">
    <source>
        <dbReference type="PROSITE" id="PS51831"/>
    </source>
</evidence>
<dbReference type="EMBL" id="BOSE01000004">
    <property type="protein sequence ID" value="GIP16793.1"/>
    <property type="molecule type" value="Genomic_DNA"/>
</dbReference>
<evidence type="ECO:0000256" key="1">
    <source>
        <dbReference type="ARBA" id="ARBA00012506"/>
    </source>
</evidence>
<dbReference type="SMART" id="SM00471">
    <property type="entry name" value="HDc"/>
    <property type="match status" value="1"/>
</dbReference>
<gene>
    <name evidence="8" type="primary">yqeK</name>
    <name evidence="8" type="ORF">J40TS1_24350</name>
</gene>
<evidence type="ECO:0000256" key="4">
    <source>
        <dbReference type="ARBA" id="ARBA00022801"/>
    </source>
</evidence>
<dbReference type="PROSITE" id="PS51831">
    <property type="entry name" value="HD"/>
    <property type="match status" value="1"/>
</dbReference>
<sequence>MNREEIIKSVSGQMPERRWIHTLGVMSTSRQLAEQYGEDPERAELAAIIHDVAKFWPVEQQRSYIVEHQLDTELLQYNKELWHAEIGAHVAWAQYGVEDQGVRDAIRYHTSGRAGMSKLEKIVWLADYIEPNRSFPGVEEARKLAEISLEESILFGLNATIMILIEKHRIIYPGTLAARNSLLAAKLD</sequence>
<organism evidence="8 9">
    <name type="scientific">Paenibacillus montaniterrae</name>
    <dbReference type="NCBI Taxonomy" id="429341"/>
    <lineage>
        <taxon>Bacteria</taxon>
        <taxon>Bacillati</taxon>
        <taxon>Bacillota</taxon>
        <taxon>Bacilli</taxon>
        <taxon>Bacillales</taxon>
        <taxon>Paenibacillaceae</taxon>
        <taxon>Paenibacillus</taxon>
    </lineage>
</organism>
<evidence type="ECO:0000313" key="9">
    <source>
        <dbReference type="Proteomes" id="UP000683139"/>
    </source>
</evidence>
<keyword evidence="9" id="KW-1185">Reference proteome</keyword>
<dbReference type="InterPro" id="IPR051094">
    <property type="entry name" value="Diverse_Catalytic_Enzymes"/>
</dbReference>
<evidence type="ECO:0000256" key="2">
    <source>
        <dbReference type="ARBA" id="ARBA00022723"/>
    </source>
</evidence>
<keyword evidence="2" id="KW-0479">Metal-binding</keyword>
<dbReference type="PANTHER" id="PTHR35795:SF1">
    <property type="entry name" value="BIS(5'-NUCLEOSYL)-TETRAPHOSPHATASE, SYMMETRICAL"/>
    <property type="match status" value="1"/>
</dbReference>
<feature type="domain" description="HD" evidence="7">
    <location>
        <begin position="18"/>
        <end position="132"/>
    </location>
</feature>
<dbReference type="GO" id="GO:0046872">
    <property type="term" value="F:metal ion binding"/>
    <property type="evidence" value="ECO:0007669"/>
    <property type="project" value="UniProtKB-KW"/>
</dbReference>
<comment type="caution">
    <text evidence="8">The sequence shown here is derived from an EMBL/GenBank/DDBJ whole genome shotgun (WGS) entry which is preliminary data.</text>
</comment>
<dbReference type="NCBIfam" id="TIGR00488">
    <property type="entry name" value="bis(5'-nucleosyl)-tetraphosphatase (symmetrical) YqeK"/>
    <property type="match status" value="1"/>
</dbReference>
<keyword evidence="4" id="KW-0378">Hydrolase</keyword>
<dbReference type="InterPro" id="IPR006674">
    <property type="entry name" value="HD_domain"/>
</dbReference>
<dbReference type="GO" id="GO:0000166">
    <property type="term" value="F:nucleotide binding"/>
    <property type="evidence" value="ECO:0007669"/>
    <property type="project" value="UniProtKB-KW"/>
</dbReference>
<evidence type="ECO:0000256" key="5">
    <source>
        <dbReference type="ARBA" id="ARBA00023004"/>
    </source>
</evidence>
<dbReference type="SUPFAM" id="SSF109604">
    <property type="entry name" value="HD-domain/PDEase-like"/>
    <property type="match status" value="1"/>
</dbReference>
<dbReference type="CDD" id="cd00077">
    <property type="entry name" value="HDc"/>
    <property type="match status" value="1"/>
</dbReference>
<dbReference type="Pfam" id="PF01966">
    <property type="entry name" value="HD"/>
    <property type="match status" value="1"/>
</dbReference>
<dbReference type="RefSeq" id="WP_213515395.1">
    <property type="nucleotide sequence ID" value="NZ_BOSE01000004.1"/>
</dbReference>
<dbReference type="PANTHER" id="PTHR35795">
    <property type="entry name" value="SLR1885 PROTEIN"/>
    <property type="match status" value="1"/>
</dbReference>
<keyword evidence="3" id="KW-0547">Nucleotide-binding</keyword>
<dbReference type="GO" id="GO:0008803">
    <property type="term" value="F:bis(5'-nucleosyl)-tetraphosphatase (symmetrical) activity"/>
    <property type="evidence" value="ECO:0007669"/>
    <property type="project" value="UniProtKB-EC"/>
</dbReference>
<name>A0A920CYV9_9BACL</name>
<comment type="catalytic activity">
    <reaction evidence="6">
        <text>P(1),P(4)-bis(5'-adenosyl) tetraphosphate + H2O = 2 ADP + 2 H(+)</text>
        <dbReference type="Rhea" id="RHEA:24252"/>
        <dbReference type="ChEBI" id="CHEBI:15377"/>
        <dbReference type="ChEBI" id="CHEBI:15378"/>
        <dbReference type="ChEBI" id="CHEBI:58141"/>
        <dbReference type="ChEBI" id="CHEBI:456216"/>
        <dbReference type="EC" id="3.6.1.41"/>
    </reaction>
</comment>